<feature type="active site" description="Proton donor" evidence="12 14">
    <location>
        <position position="100"/>
    </location>
</feature>
<organism evidence="17 18">
    <name type="scientific">Stenotrophobium rhamnosiphilum</name>
    <dbReference type="NCBI Taxonomy" id="2029166"/>
    <lineage>
        <taxon>Bacteria</taxon>
        <taxon>Pseudomonadati</taxon>
        <taxon>Pseudomonadota</taxon>
        <taxon>Gammaproteobacteria</taxon>
        <taxon>Nevskiales</taxon>
        <taxon>Nevskiaceae</taxon>
        <taxon>Stenotrophobium</taxon>
    </lineage>
</organism>
<keyword evidence="7 12" id="KW-0521">NADP</keyword>
<name>A0A2T5MDS6_9GAMM</name>
<dbReference type="HAMAP" id="MF_02042">
    <property type="entry name" value="DusB_subfam"/>
    <property type="match status" value="1"/>
</dbReference>
<dbReference type="CDD" id="cd02801">
    <property type="entry name" value="DUS_like_FMN"/>
    <property type="match status" value="1"/>
</dbReference>
<feature type="binding site" evidence="12 15">
    <location>
        <begin position="16"/>
        <end position="18"/>
    </location>
    <ligand>
        <name>FMN</name>
        <dbReference type="ChEBI" id="CHEBI:58210"/>
    </ligand>
</feature>
<keyword evidence="9 12" id="KW-0560">Oxidoreductase</keyword>
<evidence type="ECO:0000256" key="9">
    <source>
        <dbReference type="ARBA" id="ARBA00023002"/>
    </source>
</evidence>
<dbReference type="Proteomes" id="UP000244248">
    <property type="component" value="Unassembled WGS sequence"/>
</dbReference>
<evidence type="ECO:0000256" key="7">
    <source>
        <dbReference type="ARBA" id="ARBA00022857"/>
    </source>
</evidence>
<dbReference type="GO" id="GO:0010181">
    <property type="term" value="F:FMN binding"/>
    <property type="evidence" value="ECO:0007669"/>
    <property type="project" value="UniProtKB-UniRule"/>
</dbReference>
<dbReference type="InterPro" id="IPR004652">
    <property type="entry name" value="DusB-like"/>
</dbReference>
<feature type="binding site" evidence="12 15">
    <location>
        <begin position="224"/>
        <end position="225"/>
    </location>
    <ligand>
        <name>FMN</name>
        <dbReference type="ChEBI" id="CHEBI:58210"/>
    </ligand>
</feature>
<keyword evidence="8 12" id="KW-0694">RNA-binding</keyword>
<evidence type="ECO:0000256" key="14">
    <source>
        <dbReference type="PIRSR" id="PIRSR006621-1"/>
    </source>
</evidence>
<dbReference type="InterPro" id="IPR024036">
    <property type="entry name" value="tRNA-dHydroUridine_Synthase_C"/>
</dbReference>
<evidence type="ECO:0000256" key="3">
    <source>
        <dbReference type="ARBA" id="ARBA00022555"/>
    </source>
</evidence>
<evidence type="ECO:0000256" key="2">
    <source>
        <dbReference type="ARBA" id="ARBA00002790"/>
    </source>
</evidence>
<evidence type="ECO:0000256" key="4">
    <source>
        <dbReference type="ARBA" id="ARBA00022630"/>
    </source>
</evidence>
<keyword evidence="6 12" id="KW-0819">tRNA processing</keyword>
<comment type="caution">
    <text evidence="17">The sequence shown here is derived from an EMBL/GenBank/DDBJ whole genome shotgun (WGS) entry which is preliminary data.</text>
</comment>
<keyword evidence="15" id="KW-0547">Nucleotide-binding</keyword>
<comment type="function">
    <text evidence="2 12 13">Catalyzes the synthesis of 5,6-dihydrouridine (D), a modified base found in the D-loop of most tRNAs, via the reduction of the C5-C6 double bond in target uridines.</text>
</comment>
<comment type="catalytic activity">
    <reaction evidence="10 12">
        <text>a 5,6-dihydrouridine in tRNA + NADP(+) = a uridine in tRNA + NADPH + H(+)</text>
        <dbReference type="Rhea" id="RHEA:23624"/>
        <dbReference type="Rhea" id="RHEA-COMP:13339"/>
        <dbReference type="Rhea" id="RHEA-COMP:13887"/>
        <dbReference type="ChEBI" id="CHEBI:15378"/>
        <dbReference type="ChEBI" id="CHEBI:57783"/>
        <dbReference type="ChEBI" id="CHEBI:58349"/>
        <dbReference type="ChEBI" id="CHEBI:65315"/>
        <dbReference type="ChEBI" id="CHEBI:74443"/>
    </reaction>
</comment>
<dbReference type="GO" id="GO:0000049">
    <property type="term" value="F:tRNA binding"/>
    <property type="evidence" value="ECO:0007669"/>
    <property type="project" value="UniProtKB-UniRule"/>
</dbReference>
<evidence type="ECO:0000256" key="6">
    <source>
        <dbReference type="ARBA" id="ARBA00022694"/>
    </source>
</evidence>
<dbReference type="Gene3D" id="3.20.20.70">
    <property type="entry name" value="Aldolase class I"/>
    <property type="match status" value="1"/>
</dbReference>
<evidence type="ECO:0000256" key="12">
    <source>
        <dbReference type="HAMAP-Rule" id="MF_02042"/>
    </source>
</evidence>
<dbReference type="RefSeq" id="WP_107941111.1">
    <property type="nucleotide sequence ID" value="NZ_QANS01000005.1"/>
</dbReference>
<evidence type="ECO:0000259" key="16">
    <source>
        <dbReference type="Pfam" id="PF01207"/>
    </source>
</evidence>
<comment type="cofactor">
    <cofactor evidence="1 12 13 15">
        <name>FMN</name>
        <dbReference type="ChEBI" id="CHEBI:58210"/>
    </cofactor>
</comment>
<keyword evidence="5 12" id="KW-0288">FMN</keyword>
<dbReference type="GO" id="GO:0017150">
    <property type="term" value="F:tRNA dihydrouridine synthase activity"/>
    <property type="evidence" value="ECO:0007669"/>
    <property type="project" value="UniProtKB-UniRule"/>
</dbReference>
<accession>A0A2T5MDS6</accession>
<dbReference type="SUPFAM" id="SSF51395">
    <property type="entry name" value="FMN-linked oxidoreductases"/>
    <property type="match status" value="1"/>
</dbReference>
<reference evidence="17 18" key="1">
    <citation type="submission" date="2018-04" db="EMBL/GenBank/DDBJ databases">
        <title>Novel species isolated from glacier.</title>
        <authorList>
            <person name="Liu Q."/>
            <person name="Xin Y.-H."/>
        </authorList>
    </citation>
    <scope>NUCLEOTIDE SEQUENCE [LARGE SCALE GENOMIC DNA]</scope>
    <source>
        <strain evidence="17 18">GT1R17</strain>
    </source>
</reference>
<dbReference type="InterPro" id="IPR018517">
    <property type="entry name" value="tRNA_hU_synthase_CS"/>
</dbReference>
<feature type="binding site" evidence="12 15">
    <location>
        <position position="139"/>
    </location>
    <ligand>
        <name>FMN</name>
        <dbReference type="ChEBI" id="CHEBI:58210"/>
    </ligand>
</feature>
<dbReference type="AlphaFoldDB" id="A0A2T5MDS6"/>
<keyword evidence="18" id="KW-1185">Reference proteome</keyword>
<dbReference type="NCBIfam" id="TIGR00737">
    <property type="entry name" value="nifR3_yhdG"/>
    <property type="match status" value="1"/>
</dbReference>
<proteinExistence type="inferred from homology"/>
<feature type="domain" description="DUS-like FMN-binding" evidence="16">
    <location>
        <begin position="14"/>
        <end position="315"/>
    </location>
</feature>
<evidence type="ECO:0000256" key="8">
    <source>
        <dbReference type="ARBA" id="ARBA00022884"/>
    </source>
</evidence>
<evidence type="ECO:0000256" key="10">
    <source>
        <dbReference type="ARBA" id="ARBA00048205"/>
    </source>
</evidence>
<evidence type="ECO:0000256" key="15">
    <source>
        <dbReference type="PIRSR" id="PIRSR006621-2"/>
    </source>
</evidence>
<dbReference type="Pfam" id="PF01207">
    <property type="entry name" value="Dus"/>
    <property type="match status" value="1"/>
</dbReference>
<dbReference type="InterPro" id="IPR035587">
    <property type="entry name" value="DUS-like_FMN-bd"/>
</dbReference>
<keyword evidence="4 12" id="KW-0285">Flavoprotein</keyword>
<evidence type="ECO:0000313" key="17">
    <source>
        <dbReference type="EMBL" id="PTU30738.1"/>
    </source>
</evidence>
<dbReference type="Gene3D" id="1.10.1200.80">
    <property type="entry name" value="Putative flavin oxidoreducatase, domain 2"/>
    <property type="match status" value="1"/>
</dbReference>
<feature type="binding site" evidence="12">
    <location>
        <begin position="200"/>
        <end position="202"/>
    </location>
    <ligand>
        <name>FMN</name>
        <dbReference type="ChEBI" id="CHEBI:58210"/>
    </ligand>
</feature>
<dbReference type="PROSITE" id="PS01136">
    <property type="entry name" value="UPF0034"/>
    <property type="match status" value="1"/>
</dbReference>
<dbReference type="PANTHER" id="PTHR45846">
    <property type="entry name" value="TRNA-DIHYDROURIDINE(47) SYNTHASE [NAD(P)(+)]-LIKE"/>
    <property type="match status" value="1"/>
</dbReference>
<dbReference type="InterPro" id="IPR001269">
    <property type="entry name" value="DUS_fam"/>
</dbReference>
<dbReference type="InterPro" id="IPR013785">
    <property type="entry name" value="Aldolase_TIM"/>
</dbReference>
<comment type="similarity">
    <text evidence="12">Belongs to the Dus family. DusB subfamily.</text>
</comment>
<dbReference type="EC" id="1.3.1.-" evidence="12"/>
<protein>
    <recommendedName>
        <fullName evidence="12">tRNA-dihydrouridine synthase B</fullName>
        <ecNumber evidence="12">1.3.1.-</ecNumber>
    </recommendedName>
</protein>
<sequence>MQIGPYLIDPPVVLAPMAGVTDLPFRQLCKKLGAGLCVSEMTIADATLWHTEKSRLRRDHAGEAEPVSVQIAGYDPQMMADAARFNVDHGAQIIDINMGCPAKKVCKVDSGSALMKDEKLVGEICAAVAKAVNVPVTLKIRTGWAREHKNGLVIARIAEDSGIAALAVHGRTRQDLYEGDAEYDTIAAIKQALSIPVLANGDISTPERARYVLDYTKADAVMIGRAAQGRPWIFREIAHYLATGEKLAAPSRFEVSRWLLEHLDDLYSFYGEGRGLRVARKHIQWYCQDEEGREAFWTAINRVTDASEQRAKVAAFFDGDIGYATAA</sequence>
<evidence type="ECO:0000256" key="11">
    <source>
        <dbReference type="ARBA" id="ARBA00048802"/>
    </source>
</evidence>
<evidence type="ECO:0000313" key="18">
    <source>
        <dbReference type="Proteomes" id="UP000244248"/>
    </source>
</evidence>
<gene>
    <name evidence="12" type="primary">dusB</name>
    <name evidence="17" type="ORF">CJD38_14720</name>
</gene>
<comment type="similarity">
    <text evidence="13">Belongs to the dus family.</text>
</comment>
<evidence type="ECO:0000256" key="5">
    <source>
        <dbReference type="ARBA" id="ARBA00022643"/>
    </source>
</evidence>
<dbReference type="PIRSF" id="PIRSF006621">
    <property type="entry name" value="Dus"/>
    <property type="match status" value="1"/>
</dbReference>
<feature type="binding site" evidence="15">
    <location>
        <position position="169"/>
    </location>
    <ligand>
        <name>FMN</name>
        <dbReference type="ChEBI" id="CHEBI:58210"/>
    </ligand>
</feature>
<evidence type="ECO:0000256" key="1">
    <source>
        <dbReference type="ARBA" id="ARBA00001917"/>
    </source>
</evidence>
<dbReference type="OrthoDB" id="9764501at2"/>
<keyword evidence="3 12" id="KW-0820">tRNA-binding</keyword>
<feature type="binding site" evidence="12 15">
    <location>
        <position position="70"/>
    </location>
    <ligand>
        <name>FMN</name>
        <dbReference type="ChEBI" id="CHEBI:58210"/>
    </ligand>
</feature>
<dbReference type="InterPro" id="IPR032887">
    <property type="entry name" value="DusB"/>
</dbReference>
<evidence type="ECO:0000256" key="13">
    <source>
        <dbReference type="PIRNR" id="PIRNR006621"/>
    </source>
</evidence>
<dbReference type="GO" id="GO:0050660">
    <property type="term" value="F:flavin adenine dinucleotide binding"/>
    <property type="evidence" value="ECO:0007669"/>
    <property type="project" value="InterPro"/>
</dbReference>
<dbReference type="PANTHER" id="PTHR45846:SF1">
    <property type="entry name" value="TRNA-DIHYDROURIDINE(47) SYNTHASE [NAD(P)(+)]-LIKE"/>
    <property type="match status" value="1"/>
</dbReference>
<comment type="catalytic activity">
    <reaction evidence="11 12">
        <text>a 5,6-dihydrouridine in tRNA + NAD(+) = a uridine in tRNA + NADH + H(+)</text>
        <dbReference type="Rhea" id="RHEA:54452"/>
        <dbReference type="Rhea" id="RHEA-COMP:13339"/>
        <dbReference type="Rhea" id="RHEA-COMP:13887"/>
        <dbReference type="ChEBI" id="CHEBI:15378"/>
        <dbReference type="ChEBI" id="CHEBI:57540"/>
        <dbReference type="ChEBI" id="CHEBI:57945"/>
        <dbReference type="ChEBI" id="CHEBI:65315"/>
        <dbReference type="ChEBI" id="CHEBI:74443"/>
    </reaction>
</comment>
<dbReference type="EMBL" id="QANS01000005">
    <property type="protein sequence ID" value="PTU30738.1"/>
    <property type="molecule type" value="Genomic_DNA"/>
</dbReference>